<reference evidence="13 14" key="1">
    <citation type="journal article" date="2019" name="Int. J. Syst. Evol. Microbiol.">
        <title>The Global Catalogue of Microorganisms (GCM) 10K type strain sequencing project: providing services to taxonomists for standard genome sequencing and annotation.</title>
        <authorList>
            <consortium name="The Broad Institute Genomics Platform"/>
            <consortium name="The Broad Institute Genome Sequencing Center for Infectious Disease"/>
            <person name="Wu L."/>
            <person name="Ma J."/>
        </authorList>
    </citation>
    <scope>NUCLEOTIDE SEQUENCE [LARGE SCALE GENOMIC DNA]</scope>
    <source>
        <strain evidence="13 14">JCM 16240</strain>
    </source>
</reference>
<dbReference type="Pfam" id="PF00667">
    <property type="entry name" value="FAD_binding_1"/>
    <property type="match status" value="1"/>
</dbReference>
<comment type="catalytic activity">
    <reaction evidence="10">
        <text>hydrogen sulfide + 3 NADP(+) + 3 H2O = sulfite + 3 NADPH + 4 H(+)</text>
        <dbReference type="Rhea" id="RHEA:13801"/>
        <dbReference type="ChEBI" id="CHEBI:15377"/>
        <dbReference type="ChEBI" id="CHEBI:15378"/>
        <dbReference type="ChEBI" id="CHEBI:17359"/>
        <dbReference type="ChEBI" id="CHEBI:29919"/>
        <dbReference type="ChEBI" id="CHEBI:57783"/>
        <dbReference type="ChEBI" id="CHEBI:58349"/>
        <dbReference type="EC" id="1.8.1.2"/>
    </reaction>
</comment>
<dbReference type="NCBIfam" id="TIGR01931">
    <property type="entry name" value="cysJ"/>
    <property type="match status" value="1"/>
</dbReference>
<dbReference type="PRINTS" id="PR00369">
    <property type="entry name" value="FLAVODOXIN"/>
</dbReference>
<keyword evidence="1 10" id="KW-0813">Transport</keyword>
<accession>A0ABN0U138</accession>
<dbReference type="PIRSF" id="PIRSF000207">
    <property type="entry name" value="SiR-FP_CysJ"/>
    <property type="match status" value="1"/>
</dbReference>
<evidence type="ECO:0000259" key="11">
    <source>
        <dbReference type="PROSITE" id="PS50902"/>
    </source>
</evidence>
<dbReference type="Proteomes" id="UP001501176">
    <property type="component" value="Unassembled WGS sequence"/>
</dbReference>
<dbReference type="InterPro" id="IPR023173">
    <property type="entry name" value="NADPH_Cyt_P450_Rdtase_alpha"/>
</dbReference>
<dbReference type="InterPro" id="IPR001094">
    <property type="entry name" value="Flavdoxin-like"/>
</dbReference>
<comment type="pathway">
    <text evidence="10">Sulfur metabolism; hydrogen sulfide biosynthesis; hydrogen sulfide from sulfite (NADPH route): step 1/1.</text>
</comment>
<evidence type="ECO:0000256" key="8">
    <source>
        <dbReference type="ARBA" id="ARBA00023002"/>
    </source>
</evidence>
<dbReference type="Pfam" id="PF00175">
    <property type="entry name" value="NAD_binding_1"/>
    <property type="match status" value="1"/>
</dbReference>
<dbReference type="SUPFAM" id="SSF63380">
    <property type="entry name" value="Riboflavin synthase domain-like"/>
    <property type="match status" value="1"/>
</dbReference>
<dbReference type="InterPro" id="IPR017938">
    <property type="entry name" value="Riboflavin_synthase-like_b-brl"/>
</dbReference>
<dbReference type="SUPFAM" id="SSF52218">
    <property type="entry name" value="Flavoproteins"/>
    <property type="match status" value="1"/>
</dbReference>
<dbReference type="SUPFAM" id="SSF52343">
    <property type="entry name" value="Ferredoxin reductase-like, C-terminal NADP-linked domain"/>
    <property type="match status" value="1"/>
</dbReference>
<keyword evidence="6 10" id="KW-0521">NADP</keyword>
<dbReference type="PRINTS" id="PR00371">
    <property type="entry name" value="FPNCR"/>
</dbReference>
<dbReference type="InterPro" id="IPR039261">
    <property type="entry name" value="FNR_nucleotide-bd"/>
</dbReference>
<evidence type="ECO:0000256" key="10">
    <source>
        <dbReference type="PIRNR" id="PIRNR000207"/>
    </source>
</evidence>
<dbReference type="Pfam" id="PF00258">
    <property type="entry name" value="Flavodoxin_1"/>
    <property type="match status" value="1"/>
</dbReference>
<dbReference type="Gene3D" id="3.40.50.360">
    <property type="match status" value="1"/>
</dbReference>
<comment type="function">
    <text evidence="10">Component of the sulfite reductase complex that catalyzes the 6-electron reduction of sulfite to sulfide. This is one of several activities required for the biosynthesis of L-cysteine from sulfate. The flavoprotein component catalyzes the electron flow from NADPH -&gt; FAD -&gt; FMN to the hemoprotein component.</text>
</comment>
<sequence length="602" mass="66154">MLAPNYLPEAHHALIAELADNLESSSLHWLSGYFAGVAQARQPAREAAPPLTVAAVAAPDTAQRLTILYGSQTGNAKRIATGLYEKVLAQGLEARLVRADQYKTKELKDEQLLYVVMSTQGDGDPPDDSIAWVEFLLGKRAPKLPRLKYAVLGLGDSSYPSFCGISQKIDARLAELGAQRLQDPGTADLDIETVATPWQDRALEQAREALKSAAPAAAHQATVTPLRPQAEKFTRDRPFQAEVLLNQPITGRDSDKDIRHIELSLDGSKLQYEPGDALGVWPVQDDTLVARVLAATGLNAADAVEHQGTSRPLGEWLGRYRELTVLTRPFLAALAERAKQDDLTALLEPGARDRLASYLGTHQLIDALRQWPAHWTGPELVAALRPLTPRLYSIASCAAVAEDEVHLTLSHLAFETEGESRWGVASHFLAERAEGDTVPVFIEENSRFRLPADAARDIIMIGAGTGVAPFRAFVQARAEADAPGRNWLFFGNPHFTSDFLYQVEWQQALKDGHLDRIDLAFSRDQAEKIYVQHKLLAQGADVYDWIQAGAHVYVCGDADRMARDVHAALLEIARDHGGLDEEGARQWLDDLAAQGRYARDVY</sequence>
<comment type="cofactor">
    <cofactor evidence="10">
        <name>FAD</name>
        <dbReference type="ChEBI" id="CHEBI:57692"/>
    </cofactor>
    <text evidence="10">Binds 1 FAD per subunit.</text>
</comment>
<dbReference type="PANTHER" id="PTHR19384:SF128">
    <property type="entry name" value="NADPH OXIDOREDUCTASE A"/>
    <property type="match status" value="1"/>
</dbReference>
<keyword evidence="9 10" id="KW-0198">Cysteine biosynthesis</keyword>
<name>A0ABN0U138_9BURK</name>
<dbReference type="EMBL" id="BAAAFN010000015">
    <property type="protein sequence ID" value="GAA0234670.1"/>
    <property type="molecule type" value="Genomic_DNA"/>
</dbReference>
<dbReference type="InterPro" id="IPR001709">
    <property type="entry name" value="Flavoprot_Pyr_Nucl_cyt_Rdtase"/>
</dbReference>
<dbReference type="InterPro" id="IPR010199">
    <property type="entry name" value="CysJ"/>
</dbReference>
<dbReference type="PANTHER" id="PTHR19384">
    <property type="entry name" value="NITRIC OXIDE SYNTHASE-RELATED"/>
    <property type="match status" value="1"/>
</dbReference>
<dbReference type="InterPro" id="IPR008254">
    <property type="entry name" value="Flavodoxin/NO_synth"/>
</dbReference>
<evidence type="ECO:0000256" key="4">
    <source>
        <dbReference type="ARBA" id="ARBA00022643"/>
    </source>
</evidence>
<evidence type="ECO:0000259" key="12">
    <source>
        <dbReference type="PROSITE" id="PS51384"/>
    </source>
</evidence>
<dbReference type="PROSITE" id="PS50902">
    <property type="entry name" value="FLAVODOXIN_LIKE"/>
    <property type="match status" value="1"/>
</dbReference>
<dbReference type="Gene3D" id="1.20.990.10">
    <property type="entry name" value="NADPH-cytochrome p450 Reductase, Chain A, domain 3"/>
    <property type="match status" value="1"/>
</dbReference>
<keyword evidence="2 10" id="KW-0028">Amino-acid biosynthesis</keyword>
<gene>
    <name evidence="13" type="ORF">GCM10009125_24520</name>
</gene>
<evidence type="ECO:0000256" key="3">
    <source>
        <dbReference type="ARBA" id="ARBA00022630"/>
    </source>
</evidence>
<dbReference type="EC" id="1.8.1.2" evidence="10"/>
<evidence type="ECO:0000313" key="13">
    <source>
        <dbReference type="EMBL" id="GAA0234670.1"/>
    </source>
</evidence>
<dbReference type="CDD" id="cd06199">
    <property type="entry name" value="SiR"/>
    <property type="match status" value="1"/>
</dbReference>
<proteinExistence type="predicted"/>
<dbReference type="InterPro" id="IPR001433">
    <property type="entry name" value="OxRdtase_FAD/NAD-bd"/>
</dbReference>
<keyword evidence="7 10" id="KW-0249">Electron transport</keyword>
<evidence type="ECO:0000256" key="9">
    <source>
        <dbReference type="ARBA" id="ARBA00023192"/>
    </source>
</evidence>
<evidence type="ECO:0000256" key="5">
    <source>
        <dbReference type="ARBA" id="ARBA00022827"/>
    </source>
</evidence>
<keyword evidence="4 10" id="KW-0288">FMN</keyword>
<feature type="domain" description="FAD-binding FR-type" evidence="12">
    <location>
        <begin position="236"/>
        <end position="451"/>
    </location>
</feature>
<keyword evidence="3 10" id="KW-0285">Flavoprotein</keyword>
<feature type="domain" description="Flavodoxin-like" evidence="11">
    <location>
        <begin position="65"/>
        <end position="203"/>
    </location>
</feature>
<comment type="cofactor">
    <cofactor evidence="10">
        <name>FMN</name>
        <dbReference type="ChEBI" id="CHEBI:58210"/>
    </cofactor>
    <text evidence="10">Binds 1 FMN per subunit.</text>
</comment>
<evidence type="ECO:0000256" key="6">
    <source>
        <dbReference type="ARBA" id="ARBA00022857"/>
    </source>
</evidence>
<dbReference type="RefSeq" id="WP_325126285.1">
    <property type="nucleotide sequence ID" value="NZ_BAAAFN010000015.1"/>
</dbReference>
<evidence type="ECO:0000256" key="2">
    <source>
        <dbReference type="ARBA" id="ARBA00022605"/>
    </source>
</evidence>
<keyword evidence="14" id="KW-1185">Reference proteome</keyword>
<evidence type="ECO:0000256" key="7">
    <source>
        <dbReference type="ARBA" id="ARBA00022982"/>
    </source>
</evidence>
<keyword evidence="8 10" id="KW-0560">Oxidoreductase</keyword>
<comment type="caution">
    <text evidence="13">The sequence shown here is derived from an EMBL/GenBank/DDBJ whole genome shotgun (WGS) entry which is preliminary data.</text>
</comment>
<dbReference type="InterPro" id="IPR017927">
    <property type="entry name" value="FAD-bd_FR_type"/>
</dbReference>
<dbReference type="PROSITE" id="PS51384">
    <property type="entry name" value="FAD_FR"/>
    <property type="match status" value="1"/>
</dbReference>
<dbReference type="Gene3D" id="2.40.30.10">
    <property type="entry name" value="Translation factors"/>
    <property type="match status" value="1"/>
</dbReference>
<dbReference type="Gene3D" id="3.40.50.80">
    <property type="entry name" value="Nucleotide-binding domain of ferredoxin-NADP reductase (FNR) module"/>
    <property type="match status" value="1"/>
</dbReference>
<evidence type="ECO:0000256" key="1">
    <source>
        <dbReference type="ARBA" id="ARBA00022448"/>
    </source>
</evidence>
<evidence type="ECO:0000313" key="14">
    <source>
        <dbReference type="Proteomes" id="UP001501176"/>
    </source>
</evidence>
<organism evidence="13 14">
    <name type="scientific">Castellaniella daejeonensis</name>
    <dbReference type="NCBI Taxonomy" id="659013"/>
    <lineage>
        <taxon>Bacteria</taxon>
        <taxon>Pseudomonadati</taxon>
        <taxon>Pseudomonadota</taxon>
        <taxon>Betaproteobacteria</taxon>
        <taxon>Burkholderiales</taxon>
        <taxon>Alcaligenaceae</taxon>
        <taxon>Castellaniella</taxon>
    </lineage>
</organism>
<dbReference type="InterPro" id="IPR029039">
    <property type="entry name" value="Flavoprotein-like_sf"/>
</dbReference>
<keyword evidence="5 10" id="KW-0274">FAD</keyword>
<comment type="subunit">
    <text evidence="10">Alpha(8)-beta(8). The alpha component is a flavoprotein, the beta component is a hemoprotein.</text>
</comment>
<dbReference type="InterPro" id="IPR003097">
    <property type="entry name" value="CysJ-like_FAD-binding"/>
</dbReference>
<protein>
    <recommendedName>
        <fullName evidence="10">Sulfite reductase [NADPH] flavoprotein alpha-component</fullName>
        <shortName evidence="10">SiR-FP</shortName>
        <ecNumber evidence="10">1.8.1.2</ecNumber>
    </recommendedName>
</protein>